<dbReference type="InterPro" id="IPR017437">
    <property type="entry name" value="ATP-NAD_kinase_PpnK-typ_C"/>
</dbReference>
<dbReference type="GO" id="GO:0003951">
    <property type="term" value="F:NAD+ kinase activity"/>
    <property type="evidence" value="ECO:0007669"/>
    <property type="project" value="UniProtKB-EC"/>
</dbReference>
<evidence type="ECO:0000256" key="7">
    <source>
        <dbReference type="ARBA" id="ARBA00023027"/>
    </source>
</evidence>
<sequence length="1222" mass="135172">MASTQTSLKTPFKDLTSFKGNMKRLYRERLEDAPIKKRVMAEINLKRRSLDSLPKTPKVKREQTDDMCHDSDMDLAGRAELHMVGSAKALDLSPGLKHTLAQFTLSSQSSLGGPAAFSARTGHEHSPAGMPPLPSPPVLGGGPLLVPCDSSTELTHSLLEGESISCFVVGGEKRLCLPQVLNSVLRDFSLQQINTVCDELYVYCSRCDAEQLHILKVLGILPFNAPSCGLITLTDAQRLCNALLRPGAALPTDPSGKLSAHGLLKESEASFQVEHQCLGKCQGLFVPQFYTQPEAHCIQCVECQLLFSPQKFVMHSHKSPDKRTCHWGFDSAKWPCYLQLARKYQGTSEEPKLKQLLDEVKEKFHYQLKRSLDKGKTSPPALVFNRLFSEIKEEPGHPTMVHPSYYLYTYDKMVAPNVSLEREAEMSPDMLGALLKHHYSRRVLGHDEPPMDLHASPPAAAGAEEAKSQHAAAASATERECQTQAVSMETSSPSCKKASHTPTHSPHPPPPPPPASLLTPVTEVAAKDTGSAVSGAAVVVGGLEDDKDRIVVEIMQMYSRQQEKLNSTLHKQLQLELELEALRGGEAARLRELSAEQRELRSELEAVHSEQARQLNQARQEQLELETRLEQLRQQACACETGVQRHQEAHYTAQLSELRQRLERAEADRQELQEELRREREAREKLERTITQLKQQMARSVAVGGSPSPPLSPSSGPPNANSPPSSISEAPASGQKMENSETSPPSGPLAEPDKGVVRPSGPLGQLSESARPSKHREHPTKSPRRRREGKRPQRRGDGHEQLLRGTERRWLPGQPEHLEPSGSASDTAESSPKRRAHFLHGPYPATHFGPKACILPNPTSVMHIQDPASQRLTWNKPPVNVLVIRKIRDESLVEPFKELCRFLVEEKQMMVYVERRVADDATLSKDEAFGSIRNQLCTFREGYDDISDCIDLIICLGGDGTLLYASSLFQGSVPPVMAFHLGSLGFLTPFKFESYKTEVDKVFEGNAAITLRSRLKVKVVKDLLQRQQQEQQHEHNGLLPHGHTNSEAGKVTLQLQVLNEVVVDRGPSSYLSNVDLYLNGRLITSVQGDGVIVSTPTGSTAYAAAAGASMIHPNVPAIMVTPICPHSLSFRPIVVPAGVELMITLSPDARNTAWVSFDGRKRQEIQHGDCIKITTSCYPVPSICCHDLVYDWFESLAQCLHWNVRKRQARLADISDSSDTEN</sequence>
<comment type="similarity">
    <text evidence="2">Belongs to the NAD kinase family.</text>
</comment>
<feature type="compositionally biased region" description="Basic residues" evidence="8">
    <location>
        <begin position="772"/>
        <end position="789"/>
    </location>
</feature>
<dbReference type="FunFam" id="3.10.390.10:FF:000002">
    <property type="entry name" value="Putative ski oncogene"/>
    <property type="match status" value="1"/>
</dbReference>
<dbReference type="PANTHER" id="PTHR20275">
    <property type="entry name" value="NAD KINASE"/>
    <property type="match status" value="1"/>
</dbReference>
<dbReference type="InterPro" id="IPR037000">
    <property type="entry name" value="Ski_DNA-bd_sf"/>
</dbReference>
<dbReference type="SUPFAM" id="SSF111331">
    <property type="entry name" value="NAD kinase/diacylglycerol kinase-like"/>
    <property type="match status" value="1"/>
</dbReference>
<protein>
    <recommendedName>
        <fullName evidence="3">NAD(+) kinase</fullName>
        <ecNumber evidence="3">2.7.1.23</ecNumber>
    </recommendedName>
</protein>
<dbReference type="InterPro" id="IPR002504">
    <property type="entry name" value="NADK"/>
</dbReference>
<evidence type="ECO:0000256" key="2">
    <source>
        <dbReference type="ARBA" id="ARBA00010995"/>
    </source>
</evidence>
<feature type="compositionally biased region" description="Low complexity" evidence="8">
    <location>
        <begin position="717"/>
        <end position="734"/>
    </location>
</feature>
<dbReference type="FunFam" id="2.60.200.30:FF:000003">
    <property type="entry name" value="NAD kinase b"/>
    <property type="match status" value="1"/>
</dbReference>
<keyword evidence="4" id="KW-0808">Transferase</keyword>
<evidence type="ECO:0000256" key="3">
    <source>
        <dbReference type="ARBA" id="ARBA00012120"/>
    </source>
</evidence>
<dbReference type="Gene3D" id="3.40.50.10330">
    <property type="entry name" value="Probable inorganic polyphosphate/atp-NAD kinase, domain 1"/>
    <property type="match status" value="1"/>
</dbReference>
<evidence type="ECO:0000313" key="11">
    <source>
        <dbReference type="Proteomes" id="UP000438429"/>
    </source>
</evidence>
<dbReference type="GO" id="GO:0046332">
    <property type="term" value="F:SMAD binding"/>
    <property type="evidence" value="ECO:0007669"/>
    <property type="project" value="InterPro"/>
</dbReference>
<dbReference type="Gene3D" id="2.60.200.30">
    <property type="entry name" value="Probable inorganic polyphosphate/atp-NAD kinase, domain 2"/>
    <property type="match status" value="1"/>
</dbReference>
<comment type="similarity">
    <text evidence="1">Belongs to the SKI family.</text>
</comment>
<dbReference type="InterPro" id="IPR003380">
    <property type="entry name" value="SKI/SNO/DAC"/>
</dbReference>
<comment type="caution">
    <text evidence="10">The sequence shown here is derived from an EMBL/GenBank/DDBJ whole genome shotgun (WGS) entry which is preliminary data.</text>
</comment>
<evidence type="ECO:0000256" key="5">
    <source>
        <dbReference type="ARBA" id="ARBA00022777"/>
    </source>
</evidence>
<proteinExistence type="inferred from homology"/>
<evidence type="ECO:0000256" key="8">
    <source>
        <dbReference type="SAM" id="MobiDB-lite"/>
    </source>
</evidence>
<reference evidence="10 11" key="1">
    <citation type="submission" date="2019-06" db="EMBL/GenBank/DDBJ databases">
        <title>Draft genomes of female and male turbot (Scophthalmus maximus).</title>
        <authorList>
            <person name="Xu H."/>
            <person name="Xu X.-W."/>
            <person name="Shao C."/>
            <person name="Chen S."/>
        </authorList>
    </citation>
    <scope>NUCLEOTIDE SEQUENCE [LARGE SCALE GENOMIC DNA]</scope>
    <source>
        <strain evidence="10">Ysfricsl-2016a</strain>
        <tissue evidence="10">Blood</tissue>
    </source>
</reference>
<dbReference type="SUPFAM" id="SSF63763">
    <property type="entry name" value="SAND domain-like"/>
    <property type="match status" value="1"/>
</dbReference>
<feature type="compositionally biased region" description="Pro residues" evidence="8">
    <location>
        <begin position="505"/>
        <end position="515"/>
    </location>
</feature>
<keyword evidence="5" id="KW-0418">Kinase</keyword>
<name>A0A6A4TGN4_SCOMX</name>
<dbReference type="SUPFAM" id="SSF46955">
    <property type="entry name" value="Putative DNA-binding domain"/>
    <property type="match status" value="1"/>
</dbReference>
<feature type="domain" description="c-SKI SMAD4-binding" evidence="9">
    <location>
        <begin position="270"/>
        <end position="365"/>
    </location>
</feature>
<dbReference type="GO" id="GO:0019674">
    <property type="term" value="P:NAD+ metabolic process"/>
    <property type="evidence" value="ECO:0007669"/>
    <property type="project" value="InterPro"/>
</dbReference>
<keyword evidence="7" id="KW-0520">NAD</keyword>
<dbReference type="EC" id="2.7.1.23" evidence="3"/>
<feature type="region of interest" description="Disordered" evidence="8">
    <location>
        <begin position="696"/>
        <end position="843"/>
    </location>
</feature>
<dbReference type="AlphaFoldDB" id="A0A6A4TGN4"/>
<dbReference type="InterPro" id="IPR009061">
    <property type="entry name" value="DNA-bd_dom_put_sf"/>
</dbReference>
<dbReference type="InterPro" id="IPR016064">
    <property type="entry name" value="NAD/diacylglycerol_kinase_sf"/>
</dbReference>
<evidence type="ECO:0000256" key="1">
    <source>
        <dbReference type="ARBA" id="ARBA00009513"/>
    </source>
</evidence>
<dbReference type="Gene3D" id="3.10.260.20">
    <property type="entry name" value="Ski"/>
    <property type="match status" value="1"/>
</dbReference>
<dbReference type="Pfam" id="PF08782">
    <property type="entry name" value="c-SKI_SMAD_bind"/>
    <property type="match status" value="1"/>
</dbReference>
<dbReference type="GO" id="GO:0005634">
    <property type="term" value="C:nucleus"/>
    <property type="evidence" value="ECO:0007669"/>
    <property type="project" value="UniProtKB-ARBA"/>
</dbReference>
<gene>
    <name evidence="10" type="ORF">F2P81_000389</name>
</gene>
<dbReference type="Proteomes" id="UP000438429">
    <property type="component" value="Unassembled WGS sequence"/>
</dbReference>
<dbReference type="SMART" id="SM01046">
    <property type="entry name" value="c-SKI_SMAD_bind"/>
    <property type="match status" value="1"/>
</dbReference>
<dbReference type="HAMAP" id="MF_00361">
    <property type="entry name" value="NAD_kinase"/>
    <property type="match status" value="1"/>
</dbReference>
<evidence type="ECO:0000256" key="4">
    <source>
        <dbReference type="ARBA" id="ARBA00022679"/>
    </source>
</evidence>
<evidence type="ECO:0000259" key="9">
    <source>
        <dbReference type="SMART" id="SM01046"/>
    </source>
</evidence>
<dbReference type="Pfam" id="PF01513">
    <property type="entry name" value="NAD_kinase"/>
    <property type="match status" value="1"/>
</dbReference>
<dbReference type="FunFam" id="3.10.260.20:FF:000002">
    <property type="entry name" value="SKI-like oncogene a"/>
    <property type="match status" value="1"/>
</dbReference>
<dbReference type="PANTHER" id="PTHR20275:SF29">
    <property type="entry name" value="NAD(+) KINASE"/>
    <property type="match status" value="1"/>
</dbReference>
<feature type="region of interest" description="Disordered" evidence="8">
    <location>
        <begin position="445"/>
        <end position="518"/>
    </location>
</feature>
<accession>A0A6A4TGN4</accession>
<organism evidence="10 11">
    <name type="scientific">Scophthalmus maximus</name>
    <name type="common">Turbot</name>
    <name type="synonym">Psetta maxima</name>
    <dbReference type="NCBI Taxonomy" id="52904"/>
    <lineage>
        <taxon>Eukaryota</taxon>
        <taxon>Metazoa</taxon>
        <taxon>Chordata</taxon>
        <taxon>Craniata</taxon>
        <taxon>Vertebrata</taxon>
        <taxon>Euteleostomi</taxon>
        <taxon>Actinopterygii</taxon>
        <taxon>Neopterygii</taxon>
        <taxon>Teleostei</taxon>
        <taxon>Neoteleostei</taxon>
        <taxon>Acanthomorphata</taxon>
        <taxon>Carangaria</taxon>
        <taxon>Pleuronectiformes</taxon>
        <taxon>Pleuronectoidei</taxon>
        <taxon>Scophthalmidae</taxon>
        <taxon>Scophthalmus</taxon>
    </lineage>
</organism>
<feature type="compositionally biased region" description="Polar residues" evidence="8">
    <location>
        <begin position="482"/>
        <end position="494"/>
    </location>
</feature>
<dbReference type="CDD" id="cd21084">
    <property type="entry name" value="DHD_Sno"/>
    <property type="match status" value="1"/>
</dbReference>
<dbReference type="Pfam" id="PF20143">
    <property type="entry name" value="NAD_kinase_C"/>
    <property type="match status" value="1"/>
</dbReference>
<dbReference type="EMBL" id="VEVO01000001">
    <property type="protein sequence ID" value="KAF0046756.1"/>
    <property type="molecule type" value="Genomic_DNA"/>
</dbReference>
<feature type="compositionally biased region" description="Low complexity" evidence="8">
    <location>
        <begin position="454"/>
        <end position="476"/>
    </location>
</feature>
<dbReference type="GO" id="GO:0006741">
    <property type="term" value="P:NADP+ biosynthetic process"/>
    <property type="evidence" value="ECO:0007669"/>
    <property type="project" value="InterPro"/>
</dbReference>
<keyword evidence="6" id="KW-0521">NADP</keyword>
<feature type="compositionally biased region" description="Basic and acidic residues" evidence="8">
    <location>
        <begin position="790"/>
        <end position="810"/>
    </location>
</feature>
<evidence type="ECO:0000256" key="6">
    <source>
        <dbReference type="ARBA" id="ARBA00022857"/>
    </source>
</evidence>
<dbReference type="InterPro" id="IPR017438">
    <property type="entry name" value="ATP-NAD_kinase_N"/>
</dbReference>
<evidence type="ECO:0000313" key="10">
    <source>
        <dbReference type="EMBL" id="KAF0046756.1"/>
    </source>
</evidence>
<feature type="compositionally biased region" description="Pro residues" evidence="8">
    <location>
        <begin position="707"/>
        <end position="716"/>
    </location>
</feature>
<dbReference type="Gene3D" id="3.10.390.10">
    <property type="entry name" value="SAND domain-like"/>
    <property type="match status" value="1"/>
</dbReference>
<dbReference type="Pfam" id="PF02437">
    <property type="entry name" value="Ski_Sno_DHD"/>
    <property type="match status" value="1"/>
</dbReference>
<dbReference type="InterPro" id="IPR014890">
    <property type="entry name" value="c-SKI_SMAD4-bd_dom"/>
</dbReference>
<dbReference type="InterPro" id="IPR010919">
    <property type="entry name" value="SAND-like_dom_sf"/>
</dbReference>